<keyword evidence="6 7" id="KW-1208">Phospholipid metabolism</keyword>
<organism evidence="8 9">
    <name type="scientific">Collybiopsis confluens</name>
    <dbReference type="NCBI Taxonomy" id="2823264"/>
    <lineage>
        <taxon>Eukaryota</taxon>
        <taxon>Fungi</taxon>
        <taxon>Dikarya</taxon>
        <taxon>Basidiomycota</taxon>
        <taxon>Agaricomycotina</taxon>
        <taxon>Agaricomycetes</taxon>
        <taxon>Agaricomycetidae</taxon>
        <taxon>Agaricales</taxon>
        <taxon>Marasmiineae</taxon>
        <taxon>Omphalotaceae</taxon>
        <taxon>Collybiopsis</taxon>
    </lineage>
</organism>
<dbReference type="GO" id="GO:0032049">
    <property type="term" value="P:cardiolipin biosynthetic process"/>
    <property type="evidence" value="ECO:0007669"/>
    <property type="project" value="InterPro"/>
</dbReference>
<evidence type="ECO:0000256" key="7">
    <source>
        <dbReference type="RuleBase" id="RU365024"/>
    </source>
</evidence>
<evidence type="ECO:0000313" key="8">
    <source>
        <dbReference type="EMBL" id="KAF5366095.1"/>
    </source>
</evidence>
<keyword evidence="3" id="KW-0677">Repeat</keyword>
<keyword evidence="7" id="KW-0547">Nucleotide-binding</keyword>
<evidence type="ECO:0000256" key="6">
    <source>
        <dbReference type="ARBA" id="ARBA00023264"/>
    </source>
</evidence>
<name>A0A8H5LQC6_9AGAR</name>
<dbReference type="InterPro" id="IPR016270">
    <property type="entry name" value="PGS1"/>
</dbReference>
<dbReference type="EC" id="2.7.8.5" evidence="7"/>
<evidence type="ECO:0000256" key="2">
    <source>
        <dbReference type="ARBA" id="ARBA00022679"/>
    </source>
</evidence>
<dbReference type="GO" id="GO:0005524">
    <property type="term" value="F:ATP binding"/>
    <property type="evidence" value="ECO:0007669"/>
    <property type="project" value="UniProtKB-KW"/>
</dbReference>
<dbReference type="Proteomes" id="UP000518752">
    <property type="component" value="Unassembled WGS sequence"/>
</dbReference>
<keyword evidence="7" id="KW-0067">ATP-binding</keyword>
<keyword evidence="5 7" id="KW-0594">Phospholipid biosynthesis</keyword>
<dbReference type="PANTHER" id="PTHR12586:SF1">
    <property type="entry name" value="CDP-DIACYLGLYCEROL--GLYCEROL-3-PHOSPHATE 3-PHOSPHATIDYLTRANSFERASE, MITOCHONDRIAL"/>
    <property type="match status" value="1"/>
</dbReference>
<dbReference type="OrthoDB" id="10250191at2759"/>
<comment type="function">
    <text evidence="7">Functions in the biosynthesis of the anionic phospholipids phosphatidylglycerol and cardiolipin.</text>
</comment>
<proteinExistence type="inferred from homology"/>
<dbReference type="EMBL" id="JAACJN010000157">
    <property type="protein sequence ID" value="KAF5366095.1"/>
    <property type="molecule type" value="Genomic_DNA"/>
</dbReference>
<keyword evidence="7" id="KW-0496">Mitochondrion</keyword>
<evidence type="ECO:0000256" key="1">
    <source>
        <dbReference type="ARBA" id="ARBA00022516"/>
    </source>
</evidence>
<evidence type="ECO:0000256" key="4">
    <source>
        <dbReference type="ARBA" id="ARBA00023098"/>
    </source>
</evidence>
<sequence>MTLLTWLGIRSAVRHGRLKEGGKILIPTALSLLPTNSTVGIKIYPPSFERPCRTRYHDLTAELSQNLPRFTVPADGILVLAQPSEFYSILLAPVNMSSPSLRGIMAKIVPPRFNEGWGTWHAKIYGADDDLIISGLYCFFGSKGISGQIPEGYTFLEQKFMKVVRKTARNFARIGFLGQGNVELREWEKEGWTYHAKGLWLSPPADSAPVLTLFGSMNLNSRSADIDTELLTVSIFGFGCGGVSGPGTGRRLAMKTGPKADVDVDGSNHGREVGNLDPIYNLRLQLARKVVKDRPISGLYPSGQQ</sequence>
<evidence type="ECO:0000256" key="5">
    <source>
        <dbReference type="ARBA" id="ARBA00023209"/>
    </source>
</evidence>
<keyword evidence="4 7" id="KW-0443">Lipid metabolism</keyword>
<dbReference type="GO" id="GO:0008444">
    <property type="term" value="F:CDP-diacylglycerol-glycerol-3-phosphate 3-phosphatidyltransferase activity"/>
    <property type="evidence" value="ECO:0007669"/>
    <property type="project" value="UniProtKB-EC"/>
</dbReference>
<comment type="subcellular location">
    <subcellularLocation>
        <location evidence="7">Mitochondrion</location>
    </subcellularLocation>
</comment>
<keyword evidence="1 7" id="KW-0444">Lipid biosynthesis</keyword>
<dbReference type="Gene3D" id="3.30.870.10">
    <property type="entry name" value="Endonuclease Chain A"/>
    <property type="match status" value="1"/>
</dbReference>
<keyword evidence="2 7" id="KW-0808">Transferase</keyword>
<dbReference type="UniPathway" id="UPA00084">
    <property type="reaction ID" value="UER00503"/>
</dbReference>
<accession>A0A8H5LQC6</accession>
<dbReference type="PANTHER" id="PTHR12586">
    <property type="entry name" value="CDP-DIACYLGLYCEROL--SERINE O-PHOSPHATIDYLTRANSFERASE"/>
    <property type="match status" value="1"/>
</dbReference>
<evidence type="ECO:0000313" key="9">
    <source>
        <dbReference type="Proteomes" id="UP000518752"/>
    </source>
</evidence>
<comment type="catalytic activity">
    <reaction evidence="7">
        <text>a CDP-1,2-diacyl-sn-glycerol + sn-glycerol 3-phosphate = a 1,2-diacyl-sn-glycero-3-phospho-(1'-sn-glycero-3'-phosphate) + CMP + H(+)</text>
        <dbReference type="Rhea" id="RHEA:12593"/>
        <dbReference type="ChEBI" id="CHEBI:15378"/>
        <dbReference type="ChEBI" id="CHEBI:57597"/>
        <dbReference type="ChEBI" id="CHEBI:58332"/>
        <dbReference type="ChEBI" id="CHEBI:60110"/>
        <dbReference type="ChEBI" id="CHEBI:60377"/>
        <dbReference type="EC" id="2.7.8.5"/>
    </reaction>
</comment>
<evidence type="ECO:0000256" key="3">
    <source>
        <dbReference type="ARBA" id="ARBA00022737"/>
    </source>
</evidence>
<dbReference type="GO" id="GO:0005739">
    <property type="term" value="C:mitochondrion"/>
    <property type="evidence" value="ECO:0007669"/>
    <property type="project" value="UniProtKB-SubCell"/>
</dbReference>
<comment type="similarity">
    <text evidence="7">Belongs to the CDP-alcohol phosphatidyltransferase class-II family.</text>
</comment>
<reference evidence="8 9" key="1">
    <citation type="journal article" date="2020" name="ISME J.">
        <title>Uncovering the hidden diversity of litter-decomposition mechanisms in mushroom-forming fungi.</title>
        <authorList>
            <person name="Floudas D."/>
            <person name="Bentzer J."/>
            <person name="Ahren D."/>
            <person name="Johansson T."/>
            <person name="Persson P."/>
            <person name="Tunlid A."/>
        </authorList>
    </citation>
    <scope>NUCLEOTIDE SEQUENCE [LARGE SCALE GENOMIC DNA]</scope>
    <source>
        <strain evidence="8 9">CBS 406.79</strain>
    </source>
</reference>
<protein>
    <recommendedName>
        <fullName evidence="7">CDP-diacylglycerol--glycerol-3-phosphate 3-phosphatidyltransferase</fullName>
        <ecNumber evidence="7">2.7.8.5</ecNumber>
    </recommendedName>
</protein>
<dbReference type="AlphaFoldDB" id="A0A8H5LQC6"/>
<comment type="caution">
    <text evidence="8">The sequence shown here is derived from an EMBL/GenBank/DDBJ whole genome shotgun (WGS) entry which is preliminary data.</text>
</comment>
<gene>
    <name evidence="8" type="ORF">D9757_012707</name>
</gene>
<keyword evidence="9" id="KW-1185">Reference proteome</keyword>
<comment type="pathway">
    <text evidence="7">Phospholipid metabolism; phosphatidylglycerol biosynthesis; phosphatidylglycerol from CDP-diacylglycerol: step 1/2.</text>
</comment>